<dbReference type="EMBL" id="JABWDY010027620">
    <property type="protein sequence ID" value="KAF5187760.1"/>
    <property type="molecule type" value="Genomic_DNA"/>
</dbReference>
<evidence type="ECO:0000313" key="1">
    <source>
        <dbReference type="EMBL" id="KAF5187760.1"/>
    </source>
</evidence>
<dbReference type="AlphaFoldDB" id="A0A7J6VUA8"/>
<accession>A0A7J6VUA8</accession>
<keyword evidence="2" id="KW-1185">Reference proteome</keyword>
<comment type="caution">
    <text evidence="1">The sequence shown here is derived from an EMBL/GenBank/DDBJ whole genome shotgun (WGS) entry which is preliminary data.</text>
</comment>
<reference evidence="1 2" key="1">
    <citation type="submission" date="2020-06" db="EMBL/GenBank/DDBJ databases">
        <title>Transcriptomic and genomic resources for Thalictrum thalictroides and T. hernandezii: Facilitating candidate gene discovery in an emerging model plant lineage.</title>
        <authorList>
            <person name="Arias T."/>
            <person name="Riano-Pachon D.M."/>
            <person name="Di Stilio V.S."/>
        </authorList>
    </citation>
    <scope>NUCLEOTIDE SEQUENCE [LARGE SCALE GENOMIC DNA]</scope>
    <source>
        <strain evidence="2">cv. WT478/WT964</strain>
        <tissue evidence="1">Leaves</tissue>
    </source>
</reference>
<protein>
    <submittedName>
        <fullName evidence="1">Uncharacterized protein</fullName>
    </submittedName>
</protein>
<gene>
    <name evidence="1" type="ORF">FRX31_022650</name>
</gene>
<proteinExistence type="predicted"/>
<evidence type="ECO:0000313" key="2">
    <source>
        <dbReference type="Proteomes" id="UP000554482"/>
    </source>
</evidence>
<organism evidence="1 2">
    <name type="scientific">Thalictrum thalictroides</name>
    <name type="common">Rue-anemone</name>
    <name type="synonym">Anemone thalictroides</name>
    <dbReference type="NCBI Taxonomy" id="46969"/>
    <lineage>
        <taxon>Eukaryota</taxon>
        <taxon>Viridiplantae</taxon>
        <taxon>Streptophyta</taxon>
        <taxon>Embryophyta</taxon>
        <taxon>Tracheophyta</taxon>
        <taxon>Spermatophyta</taxon>
        <taxon>Magnoliopsida</taxon>
        <taxon>Ranunculales</taxon>
        <taxon>Ranunculaceae</taxon>
        <taxon>Thalictroideae</taxon>
        <taxon>Thalictrum</taxon>
    </lineage>
</organism>
<sequence length="236" mass="26617">MGDRRVCDFVYIEGKSFEIEQWRNARLEEEVGIIERGRGRVFHCNITVAGAKWLGKLLCQISVNSMAIGTTFIYEDRHFKIKSTLRSNEWGSFVHCLISPSLKGSRSGCLCLPSGVNQEGWAMFGEKLRAIFPSKKSAPKFFSTHQSHDATIKKNVSFVEACVGSHGGRNPLLTIRSGQSVTGATWWLPVILCHYDGDKHWVRDKIRYACGEVTMKITQESEAILVFQDEKAKDKL</sequence>
<name>A0A7J6VUA8_THATH</name>
<dbReference type="Proteomes" id="UP000554482">
    <property type="component" value="Unassembled WGS sequence"/>
</dbReference>